<dbReference type="InterPro" id="IPR001138">
    <property type="entry name" value="Zn2Cys6_DnaBD"/>
</dbReference>
<evidence type="ECO:0000256" key="2">
    <source>
        <dbReference type="SAM" id="MobiDB-lite"/>
    </source>
</evidence>
<dbReference type="EMBL" id="JAKJXP020000090">
    <property type="protein sequence ID" value="KAK7747633.1"/>
    <property type="molecule type" value="Genomic_DNA"/>
</dbReference>
<reference evidence="4 5" key="1">
    <citation type="submission" date="2024-02" db="EMBL/GenBank/DDBJ databases">
        <title>De novo assembly and annotation of 12 fungi associated with fruit tree decline syndrome in Ontario, Canada.</title>
        <authorList>
            <person name="Sulman M."/>
            <person name="Ellouze W."/>
            <person name="Ilyukhin E."/>
        </authorList>
    </citation>
    <scope>NUCLEOTIDE SEQUENCE [LARGE SCALE GENOMIC DNA]</scope>
    <source>
        <strain evidence="4 5">M11/M66-122</strain>
    </source>
</reference>
<dbReference type="GO" id="GO:0000981">
    <property type="term" value="F:DNA-binding transcription factor activity, RNA polymerase II-specific"/>
    <property type="evidence" value="ECO:0007669"/>
    <property type="project" value="InterPro"/>
</dbReference>
<dbReference type="GO" id="GO:0008270">
    <property type="term" value="F:zinc ion binding"/>
    <property type="evidence" value="ECO:0007669"/>
    <property type="project" value="InterPro"/>
</dbReference>
<accession>A0AAN9YJR0</accession>
<name>A0AAN9YJR0_9PEZI</name>
<evidence type="ECO:0000259" key="3">
    <source>
        <dbReference type="PROSITE" id="PS50048"/>
    </source>
</evidence>
<feature type="domain" description="Zn(2)-C6 fungal-type" evidence="3">
    <location>
        <begin position="20"/>
        <end position="54"/>
    </location>
</feature>
<dbReference type="SMART" id="SM00066">
    <property type="entry name" value="GAL4"/>
    <property type="match status" value="1"/>
</dbReference>
<evidence type="ECO:0000313" key="5">
    <source>
        <dbReference type="Proteomes" id="UP001320420"/>
    </source>
</evidence>
<dbReference type="CDD" id="cd00067">
    <property type="entry name" value="GAL4"/>
    <property type="match status" value="1"/>
</dbReference>
<keyword evidence="1" id="KW-0539">Nucleus</keyword>
<dbReference type="InterPro" id="IPR052400">
    <property type="entry name" value="Zn2-C6_fungal_TF"/>
</dbReference>
<evidence type="ECO:0000313" key="4">
    <source>
        <dbReference type="EMBL" id="KAK7747633.1"/>
    </source>
</evidence>
<gene>
    <name evidence="4" type="ORF">SLS62_009044</name>
</gene>
<feature type="region of interest" description="Disordered" evidence="2">
    <location>
        <begin position="137"/>
        <end position="231"/>
    </location>
</feature>
<dbReference type="Proteomes" id="UP001320420">
    <property type="component" value="Unassembled WGS sequence"/>
</dbReference>
<proteinExistence type="predicted"/>
<protein>
    <recommendedName>
        <fullName evidence="3">Zn(2)-C6 fungal-type domain-containing protein</fullName>
    </recommendedName>
</protein>
<sequence>MSPPKPEERRRRYHKRSRNGCIDCKRKHIRCDEKKPLWKIYSTNCLIKGDSCGYADIKEVSPQPSSVKLEDDEYWDSGDGAAPLQGMSSSHLLVGGHQPHVQQGGSPHAGYGFDSYGHGDAGAHHMADDPLSRQGYYWGQTLAPPPDIPTTAAMGGYTIGSQHQQQPPQQQLYSWSDPTAGGQAAASYWDPSQQGSPAPAADHHHGSGSGRHHGSSSKHSSRRDGSGRSRR</sequence>
<dbReference type="PANTHER" id="PTHR47657">
    <property type="entry name" value="STEROL REGULATORY ELEMENT-BINDING PROTEIN ECM22"/>
    <property type="match status" value="1"/>
</dbReference>
<dbReference type="Gene3D" id="4.10.240.10">
    <property type="entry name" value="Zn(2)-C6 fungal-type DNA-binding domain"/>
    <property type="match status" value="1"/>
</dbReference>
<feature type="compositionally biased region" description="Basic and acidic residues" evidence="2">
    <location>
        <begin position="222"/>
        <end position="231"/>
    </location>
</feature>
<evidence type="ECO:0000256" key="1">
    <source>
        <dbReference type="ARBA" id="ARBA00023242"/>
    </source>
</evidence>
<feature type="compositionally biased region" description="Low complexity" evidence="2">
    <location>
        <begin position="162"/>
        <end position="171"/>
    </location>
</feature>
<dbReference type="PROSITE" id="PS50048">
    <property type="entry name" value="ZN2_CY6_FUNGAL_2"/>
    <property type="match status" value="1"/>
</dbReference>
<dbReference type="InterPro" id="IPR036864">
    <property type="entry name" value="Zn2-C6_fun-type_DNA-bd_sf"/>
</dbReference>
<dbReference type="PANTHER" id="PTHR47657:SF7">
    <property type="entry name" value="STEROL REGULATORY ELEMENT-BINDING PROTEIN ECM22"/>
    <property type="match status" value="1"/>
</dbReference>
<comment type="caution">
    <text evidence="4">The sequence shown here is derived from an EMBL/GenBank/DDBJ whole genome shotgun (WGS) entry which is preliminary data.</text>
</comment>
<organism evidence="4 5">
    <name type="scientific">Diatrype stigma</name>
    <dbReference type="NCBI Taxonomy" id="117547"/>
    <lineage>
        <taxon>Eukaryota</taxon>
        <taxon>Fungi</taxon>
        <taxon>Dikarya</taxon>
        <taxon>Ascomycota</taxon>
        <taxon>Pezizomycotina</taxon>
        <taxon>Sordariomycetes</taxon>
        <taxon>Xylariomycetidae</taxon>
        <taxon>Xylariales</taxon>
        <taxon>Diatrypaceae</taxon>
        <taxon>Diatrype</taxon>
    </lineage>
</organism>
<dbReference type="SUPFAM" id="SSF57701">
    <property type="entry name" value="Zn2/Cys6 DNA-binding domain"/>
    <property type="match status" value="1"/>
</dbReference>
<dbReference type="AlphaFoldDB" id="A0AAN9YJR0"/>
<feature type="compositionally biased region" description="Basic residues" evidence="2">
    <location>
        <begin position="210"/>
        <end position="221"/>
    </location>
</feature>
<dbReference type="Pfam" id="PF00172">
    <property type="entry name" value="Zn_clus"/>
    <property type="match status" value="1"/>
</dbReference>
<keyword evidence="5" id="KW-1185">Reference proteome</keyword>